<feature type="transmembrane region" description="Helical" evidence="1">
    <location>
        <begin position="12"/>
        <end position="34"/>
    </location>
</feature>
<dbReference type="GO" id="GO:0016020">
    <property type="term" value="C:membrane"/>
    <property type="evidence" value="ECO:0007669"/>
    <property type="project" value="InterPro"/>
</dbReference>
<dbReference type="Pfam" id="PF06580">
    <property type="entry name" value="His_kinase"/>
    <property type="match status" value="1"/>
</dbReference>
<dbReference type="KEGG" id="camu:CA2015_3663"/>
<protein>
    <submittedName>
        <fullName evidence="3">Putative two-component system sensor protein</fullName>
    </submittedName>
</protein>
<feature type="domain" description="Signal transduction histidine kinase internal region" evidence="2">
    <location>
        <begin position="166"/>
        <end position="243"/>
    </location>
</feature>
<dbReference type="InterPro" id="IPR010559">
    <property type="entry name" value="Sig_transdc_His_kin_internal"/>
</dbReference>
<dbReference type="PANTHER" id="PTHR34220:SF7">
    <property type="entry name" value="SENSOR HISTIDINE KINASE YPDA"/>
    <property type="match status" value="1"/>
</dbReference>
<keyword evidence="4" id="KW-1185">Reference proteome</keyword>
<evidence type="ECO:0000259" key="2">
    <source>
        <dbReference type="Pfam" id="PF06580"/>
    </source>
</evidence>
<dbReference type="RefSeq" id="WP_048643190.1">
    <property type="nucleotide sequence ID" value="NZ_CP012040.1"/>
</dbReference>
<dbReference type="OrthoDB" id="9792992at2"/>
<feature type="transmembrane region" description="Helical" evidence="1">
    <location>
        <begin position="126"/>
        <end position="145"/>
    </location>
</feature>
<feature type="transmembrane region" description="Helical" evidence="1">
    <location>
        <begin position="46"/>
        <end position="65"/>
    </location>
</feature>
<dbReference type="Proteomes" id="UP000036520">
    <property type="component" value="Chromosome"/>
</dbReference>
<keyword evidence="1" id="KW-0812">Transmembrane</keyword>
<gene>
    <name evidence="3" type="ORF">CA2015_3663</name>
</gene>
<dbReference type="AlphaFoldDB" id="A0A0H4PJ39"/>
<dbReference type="PATRIC" id="fig|320787.5.peg.4009"/>
<evidence type="ECO:0000313" key="4">
    <source>
        <dbReference type="Proteomes" id="UP000036520"/>
    </source>
</evidence>
<dbReference type="PANTHER" id="PTHR34220">
    <property type="entry name" value="SENSOR HISTIDINE KINASE YPDA"/>
    <property type="match status" value="1"/>
</dbReference>
<feature type="transmembrane region" description="Helical" evidence="1">
    <location>
        <begin position="74"/>
        <end position="95"/>
    </location>
</feature>
<accession>A0A0H4PJ39</accession>
<reference evidence="3 4" key="1">
    <citation type="submission" date="2015-07" db="EMBL/GenBank/DDBJ databases">
        <authorList>
            <person name="Kim K.M."/>
        </authorList>
    </citation>
    <scope>NUCLEOTIDE SEQUENCE [LARGE SCALE GENOMIC DNA]</scope>
    <source>
        <strain evidence="3 4">KCTC 12363</strain>
    </source>
</reference>
<evidence type="ECO:0000256" key="1">
    <source>
        <dbReference type="SAM" id="Phobius"/>
    </source>
</evidence>
<dbReference type="EMBL" id="CP012040">
    <property type="protein sequence ID" value="AKP53040.1"/>
    <property type="molecule type" value="Genomic_DNA"/>
</dbReference>
<evidence type="ECO:0000313" key="3">
    <source>
        <dbReference type="EMBL" id="AKP53040.1"/>
    </source>
</evidence>
<organism evidence="3 4">
    <name type="scientific">Cyclobacterium amurskyense</name>
    <dbReference type="NCBI Taxonomy" id="320787"/>
    <lineage>
        <taxon>Bacteria</taxon>
        <taxon>Pseudomonadati</taxon>
        <taxon>Bacteroidota</taxon>
        <taxon>Cytophagia</taxon>
        <taxon>Cytophagales</taxon>
        <taxon>Cyclobacteriaceae</taxon>
        <taxon>Cyclobacterium</taxon>
    </lineage>
</organism>
<proteinExistence type="predicted"/>
<name>A0A0H4PJ39_9BACT</name>
<keyword evidence="1" id="KW-1133">Transmembrane helix</keyword>
<dbReference type="GO" id="GO:0000155">
    <property type="term" value="F:phosphorelay sensor kinase activity"/>
    <property type="evidence" value="ECO:0007669"/>
    <property type="project" value="InterPro"/>
</dbReference>
<dbReference type="STRING" id="320787.CA2015_3663"/>
<sequence length="357" mass="41740">MTHTIKPRKITLLIHVLVWVFIAIVIFVVSPLSWKVDLPIEYWFKQGLTLFFLIVCFYLNMYVLVPKLLFKGKIWAFVGVGILITLLFLFIIIQFENFVNLPELMHNVFRPEKPYLPKPRNFSYDLFTVLLLLFGLGISTSVVVVEKWQIDVGLRRQMEQEKVTSELSYLKAQINPHFFFNTLNNIYSLTNIDVERAQKAILKLSRMMRYVLYETDKDTTYLSKELDFIRDYVDLMRLRLSDKVNLNLDIQENTEDIPIAPMLLLPFIENCFKHGVSAKLESKIEIFVRQKGKILELKTVNLKFPSNPKSKENMGSGIGLTNTKRRLDLIYGSKCQLIIDEDNPENEYRTQLKIDLG</sequence>
<dbReference type="InterPro" id="IPR050640">
    <property type="entry name" value="Bact_2-comp_sensor_kinase"/>
</dbReference>
<keyword evidence="1" id="KW-0472">Membrane</keyword>